<dbReference type="GO" id="GO:0006654">
    <property type="term" value="P:phosphatidic acid biosynthetic process"/>
    <property type="evidence" value="ECO:0007669"/>
    <property type="project" value="TreeGrafter"/>
</dbReference>
<name>A0A840CJ21_9BACT</name>
<organism evidence="5 6">
    <name type="scientific">Dysgonomonas hofstadii</name>
    <dbReference type="NCBI Taxonomy" id="637886"/>
    <lineage>
        <taxon>Bacteria</taxon>
        <taxon>Pseudomonadati</taxon>
        <taxon>Bacteroidota</taxon>
        <taxon>Bacteroidia</taxon>
        <taxon>Bacteroidales</taxon>
        <taxon>Dysgonomonadaceae</taxon>
        <taxon>Dysgonomonas</taxon>
    </lineage>
</organism>
<keyword evidence="2 5" id="KW-0808">Transferase</keyword>
<dbReference type="GO" id="GO:0003841">
    <property type="term" value="F:1-acylglycerol-3-phosphate O-acyltransferase activity"/>
    <property type="evidence" value="ECO:0007669"/>
    <property type="project" value="TreeGrafter"/>
</dbReference>
<evidence type="ECO:0000313" key="5">
    <source>
        <dbReference type="EMBL" id="MBB4036047.1"/>
    </source>
</evidence>
<dbReference type="SMART" id="SM00563">
    <property type="entry name" value="PlsC"/>
    <property type="match status" value="1"/>
</dbReference>
<evidence type="ECO:0000259" key="4">
    <source>
        <dbReference type="SMART" id="SM00563"/>
    </source>
</evidence>
<dbReference type="PANTHER" id="PTHR10434:SF9">
    <property type="entry name" value="PHOSPHOLIPID_GLYCEROL ACYLTRANSFERASE DOMAIN-CONTAINING PROTEIN"/>
    <property type="match status" value="1"/>
</dbReference>
<dbReference type="Proteomes" id="UP000555103">
    <property type="component" value="Unassembled WGS sequence"/>
</dbReference>
<evidence type="ECO:0000256" key="2">
    <source>
        <dbReference type="ARBA" id="ARBA00022679"/>
    </source>
</evidence>
<dbReference type="InterPro" id="IPR002123">
    <property type="entry name" value="Plipid/glycerol_acylTrfase"/>
</dbReference>
<dbReference type="AlphaFoldDB" id="A0A840CJ21"/>
<dbReference type="RefSeq" id="WP_183306963.1">
    <property type="nucleotide sequence ID" value="NZ_JACIEP010000006.1"/>
</dbReference>
<sequence length="179" mass="20712">MKKICKFIIKLIGWKILVRTSLPDKCVICVAPHTSNWDLFLGLIIYKSMGRKASFLIKKDWFFFPMNLIFRALGGIPVDRSRKTSLTEQMAEEYARRENFQLAITPEATRKLNTEWKKGFYFIAQAANVPIVVVSLDYGKKEVEFKAVFKPTGNVDADIEEIKSYYKDVTAKYPKHFSL</sequence>
<dbReference type="SUPFAM" id="SSF69593">
    <property type="entry name" value="Glycerol-3-phosphate (1)-acyltransferase"/>
    <property type="match status" value="1"/>
</dbReference>
<comment type="caution">
    <text evidence="5">The sequence shown here is derived from an EMBL/GenBank/DDBJ whole genome shotgun (WGS) entry which is preliminary data.</text>
</comment>
<dbReference type="PANTHER" id="PTHR10434">
    <property type="entry name" value="1-ACYL-SN-GLYCEROL-3-PHOSPHATE ACYLTRANSFERASE"/>
    <property type="match status" value="1"/>
</dbReference>
<comment type="pathway">
    <text evidence="1">Lipid metabolism.</text>
</comment>
<proteinExistence type="predicted"/>
<keyword evidence="3 5" id="KW-0012">Acyltransferase</keyword>
<feature type="domain" description="Phospholipid/glycerol acyltransferase" evidence="4">
    <location>
        <begin position="27"/>
        <end position="139"/>
    </location>
</feature>
<reference evidence="5 6" key="1">
    <citation type="submission" date="2020-08" db="EMBL/GenBank/DDBJ databases">
        <title>Genomic Encyclopedia of Type Strains, Phase IV (KMG-IV): sequencing the most valuable type-strain genomes for metagenomic binning, comparative biology and taxonomic classification.</title>
        <authorList>
            <person name="Goeker M."/>
        </authorList>
    </citation>
    <scope>NUCLEOTIDE SEQUENCE [LARGE SCALE GENOMIC DNA]</scope>
    <source>
        <strain evidence="5 6">DSM 104969</strain>
    </source>
</reference>
<evidence type="ECO:0000256" key="3">
    <source>
        <dbReference type="ARBA" id="ARBA00023315"/>
    </source>
</evidence>
<evidence type="ECO:0000256" key="1">
    <source>
        <dbReference type="ARBA" id="ARBA00005189"/>
    </source>
</evidence>
<dbReference type="EMBL" id="JACIEP010000006">
    <property type="protein sequence ID" value="MBB4036047.1"/>
    <property type="molecule type" value="Genomic_DNA"/>
</dbReference>
<dbReference type="Pfam" id="PF01553">
    <property type="entry name" value="Acyltransferase"/>
    <property type="match status" value="1"/>
</dbReference>
<gene>
    <name evidence="5" type="ORF">GGR21_001948</name>
</gene>
<keyword evidence="6" id="KW-1185">Reference proteome</keyword>
<evidence type="ECO:0000313" key="6">
    <source>
        <dbReference type="Proteomes" id="UP000555103"/>
    </source>
</evidence>
<accession>A0A840CJ21</accession>
<protein>
    <submittedName>
        <fullName evidence="5">1-acyl-sn-glycerol-3-phosphate acyltransferase</fullName>
    </submittedName>
</protein>